<dbReference type="InterPro" id="IPR050365">
    <property type="entry name" value="TIM50"/>
</dbReference>
<accession>A0AAU9JUP5</accession>
<dbReference type="InterPro" id="IPR011948">
    <property type="entry name" value="Dullard_phosphatase"/>
</dbReference>
<evidence type="ECO:0000259" key="2">
    <source>
        <dbReference type="PROSITE" id="PS50969"/>
    </source>
</evidence>
<dbReference type="Pfam" id="PF03031">
    <property type="entry name" value="NIF"/>
    <property type="match status" value="1"/>
</dbReference>
<proteinExistence type="predicted"/>
<evidence type="ECO:0000313" key="4">
    <source>
        <dbReference type="Proteomes" id="UP001162131"/>
    </source>
</evidence>
<gene>
    <name evidence="3" type="ORF">BSTOLATCC_MIC52372</name>
</gene>
<dbReference type="Proteomes" id="UP001162131">
    <property type="component" value="Unassembled WGS sequence"/>
</dbReference>
<dbReference type="PANTHER" id="PTHR12210">
    <property type="entry name" value="DULLARD PROTEIN PHOSPHATASE"/>
    <property type="match status" value="1"/>
</dbReference>
<dbReference type="InterPro" id="IPR036412">
    <property type="entry name" value="HAD-like_sf"/>
</dbReference>
<dbReference type="InterPro" id="IPR004274">
    <property type="entry name" value="FCP1_dom"/>
</dbReference>
<dbReference type="FunFam" id="3.40.50.1000:FF:000093">
    <property type="entry name" value="NLI interacting factor-like phosphatase family protein"/>
    <property type="match status" value="1"/>
</dbReference>
<dbReference type="SMART" id="SM00577">
    <property type="entry name" value="CPDc"/>
    <property type="match status" value="1"/>
</dbReference>
<evidence type="ECO:0000313" key="3">
    <source>
        <dbReference type="EMBL" id="CAG9330963.1"/>
    </source>
</evidence>
<feature type="region of interest" description="Disordered" evidence="1">
    <location>
        <begin position="28"/>
        <end position="92"/>
    </location>
</feature>
<feature type="domain" description="FCP1 homology" evidence="2">
    <location>
        <begin position="236"/>
        <end position="395"/>
    </location>
</feature>
<dbReference type="AlphaFoldDB" id="A0AAU9JUP5"/>
<dbReference type="NCBIfam" id="TIGR02251">
    <property type="entry name" value="HIF-SF_euk"/>
    <property type="match status" value="1"/>
</dbReference>
<evidence type="ECO:0000256" key="1">
    <source>
        <dbReference type="SAM" id="MobiDB-lite"/>
    </source>
</evidence>
<dbReference type="Gene3D" id="3.40.50.1000">
    <property type="entry name" value="HAD superfamily/HAD-like"/>
    <property type="match status" value="1"/>
</dbReference>
<dbReference type="SUPFAM" id="SSF56784">
    <property type="entry name" value="HAD-like"/>
    <property type="match status" value="1"/>
</dbReference>
<dbReference type="InterPro" id="IPR023214">
    <property type="entry name" value="HAD_sf"/>
</dbReference>
<dbReference type="EMBL" id="CAJZBQ010000052">
    <property type="protein sequence ID" value="CAG9330963.1"/>
    <property type="molecule type" value="Genomic_DNA"/>
</dbReference>
<sequence length="424" mass="48448">MQVHNTPKYFSLGLKNKPQKLSKLTIELPETDDSLPESPKVQSCKVSKRSPSHRLIGFSRPKAMSKTPKSSHPPSAKAKISHSTSSTPIGTLKSFRFPATTRNADLNKTPLPIKSVSAKNLLKPRINLIKKKLKPRLISSSTFKKMSQGLNKTQKTEKVPETGSSPNLSSVITQLKSSQPYEANQSDEDEIEITNELWYKEHLFNTFQGLHLVQMFPPADLKMIKEKQLIIPRRKGYETTKTVIFDLDETLVHCSDNFENSDAILPITLPSGESIDIGINIRPYAIECLKAANKHSEIFVFTASHRCYADVVLDFLDPNNELIHHRFYRENCLEVGKALIKDLRIFNRKLKDTVIVDNSVYAFGYQLDNGIPIISWHNNKHDKELFNLIDYLEALSKVEDVRAVNRHVFHLRTFYEDYIKEYNL</sequence>
<comment type="caution">
    <text evidence="3">The sequence shown here is derived from an EMBL/GenBank/DDBJ whole genome shotgun (WGS) entry which is preliminary data.</text>
</comment>
<name>A0AAU9JUP5_9CILI</name>
<keyword evidence="4" id="KW-1185">Reference proteome</keyword>
<organism evidence="3 4">
    <name type="scientific">Blepharisma stoltei</name>
    <dbReference type="NCBI Taxonomy" id="1481888"/>
    <lineage>
        <taxon>Eukaryota</taxon>
        <taxon>Sar</taxon>
        <taxon>Alveolata</taxon>
        <taxon>Ciliophora</taxon>
        <taxon>Postciliodesmatophora</taxon>
        <taxon>Heterotrichea</taxon>
        <taxon>Heterotrichida</taxon>
        <taxon>Blepharismidae</taxon>
        <taxon>Blepharisma</taxon>
    </lineage>
</organism>
<dbReference type="GO" id="GO:0016791">
    <property type="term" value="F:phosphatase activity"/>
    <property type="evidence" value="ECO:0007669"/>
    <property type="project" value="InterPro"/>
</dbReference>
<dbReference type="CDD" id="cd07521">
    <property type="entry name" value="HAD_FCP1-like"/>
    <property type="match status" value="1"/>
</dbReference>
<protein>
    <recommendedName>
        <fullName evidence="2">FCP1 homology domain-containing protein</fullName>
    </recommendedName>
</protein>
<reference evidence="3" key="1">
    <citation type="submission" date="2021-09" db="EMBL/GenBank/DDBJ databases">
        <authorList>
            <consortium name="AG Swart"/>
            <person name="Singh M."/>
            <person name="Singh A."/>
            <person name="Seah K."/>
            <person name="Emmerich C."/>
        </authorList>
    </citation>
    <scope>NUCLEOTIDE SEQUENCE</scope>
    <source>
        <strain evidence="3">ATCC30299</strain>
    </source>
</reference>
<dbReference type="PROSITE" id="PS50969">
    <property type="entry name" value="FCP1"/>
    <property type="match status" value="1"/>
</dbReference>
<feature type="region of interest" description="Disordered" evidence="1">
    <location>
        <begin position="148"/>
        <end position="169"/>
    </location>
</feature>